<keyword evidence="1" id="KW-0812">Transmembrane</keyword>
<keyword evidence="3" id="KW-1185">Reference proteome</keyword>
<accession>A0A1G7R6W2</accession>
<organism evidence="2 3">
    <name type="scientific">Mucilaginibacter gossypii</name>
    <dbReference type="NCBI Taxonomy" id="551996"/>
    <lineage>
        <taxon>Bacteria</taxon>
        <taxon>Pseudomonadati</taxon>
        <taxon>Bacteroidota</taxon>
        <taxon>Sphingobacteriia</taxon>
        <taxon>Sphingobacteriales</taxon>
        <taxon>Sphingobacteriaceae</taxon>
        <taxon>Mucilaginibacter</taxon>
    </lineage>
</organism>
<dbReference type="STRING" id="551996.SAMN05192573_102151"/>
<evidence type="ECO:0000256" key="1">
    <source>
        <dbReference type="SAM" id="Phobius"/>
    </source>
</evidence>
<keyword evidence="1" id="KW-0472">Membrane</keyword>
<feature type="transmembrane region" description="Helical" evidence="1">
    <location>
        <begin position="40"/>
        <end position="63"/>
    </location>
</feature>
<gene>
    <name evidence="2" type="ORF">SAMN05192573_102151</name>
</gene>
<proteinExistence type="predicted"/>
<dbReference type="Proteomes" id="UP000199705">
    <property type="component" value="Unassembled WGS sequence"/>
</dbReference>
<sequence>MKTFIINTFTFKTTRILLLLTLLIVFIMFGLNFNRMMIPFAIYVSVISFSLVIATLGYTGFIVRIIYLRESFSKSPKDDSSMHLTVLSLLFGFSVFIAVGMVLPALNYPR</sequence>
<feature type="transmembrane region" description="Helical" evidence="1">
    <location>
        <begin position="16"/>
        <end position="34"/>
    </location>
</feature>
<name>A0A1G7R6W2_9SPHI</name>
<feature type="transmembrane region" description="Helical" evidence="1">
    <location>
        <begin position="84"/>
        <end position="106"/>
    </location>
</feature>
<dbReference type="EMBL" id="FNCG01000002">
    <property type="protein sequence ID" value="SDG06522.1"/>
    <property type="molecule type" value="Genomic_DNA"/>
</dbReference>
<dbReference type="AlphaFoldDB" id="A0A1G7R6W2"/>
<protein>
    <submittedName>
        <fullName evidence="2">Uncharacterized protein</fullName>
    </submittedName>
</protein>
<keyword evidence="1" id="KW-1133">Transmembrane helix</keyword>
<evidence type="ECO:0000313" key="2">
    <source>
        <dbReference type="EMBL" id="SDG06522.1"/>
    </source>
</evidence>
<reference evidence="3" key="1">
    <citation type="submission" date="2016-10" db="EMBL/GenBank/DDBJ databases">
        <authorList>
            <person name="Varghese N."/>
            <person name="Submissions S."/>
        </authorList>
    </citation>
    <scope>NUCLEOTIDE SEQUENCE [LARGE SCALE GENOMIC DNA]</scope>
    <source>
        <strain evidence="3">Gh-67</strain>
    </source>
</reference>
<evidence type="ECO:0000313" key="3">
    <source>
        <dbReference type="Proteomes" id="UP000199705"/>
    </source>
</evidence>
<dbReference type="RefSeq" id="WP_091163070.1">
    <property type="nucleotide sequence ID" value="NZ_FNCG01000002.1"/>
</dbReference>